<sequence length="65" mass="7671">MLLKHGDKMHMLDEAPISHEKLVKKVIQDNQDDQNTLEIIQKEIASLLNLLLNSDEEQEIHQYYQ</sequence>
<dbReference type="AlphaFoldDB" id="A0A0D8JUI3"/>
<organism evidence="1 2">
    <name type="scientific">Coccidioides immitis (strain RS)</name>
    <name type="common">Valley fever fungus</name>
    <dbReference type="NCBI Taxonomy" id="246410"/>
    <lineage>
        <taxon>Eukaryota</taxon>
        <taxon>Fungi</taxon>
        <taxon>Dikarya</taxon>
        <taxon>Ascomycota</taxon>
        <taxon>Pezizomycotina</taxon>
        <taxon>Eurotiomycetes</taxon>
        <taxon>Eurotiomycetidae</taxon>
        <taxon>Onygenales</taxon>
        <taxon>Onygenaceae</taxon>
        <taxon>Coccidioides</taxon>
    </lineage>
</organism>
<dbReference type="EMBL" id="GG704911">
    <property type="protein sequence ID" value="KJF59923.1"/>
    <property type="molecule type" value="Genomic_DNA"/>
</dbReference>
<dbReference type="OMA" id="HMLDEAP"/>
<name>A0A0D8JUI3_COCIM</name>
<dbReference type="GeneID" id="24164211"/>
<accession>A0A0D8JUI3</accession>
<reference evidence="2" key="1">
    <citation type="journal article" date="2009" name="Genome Res.">
        <title>Comparative genomic analyses of the human fungal pathogens Coccidioides and their relatives.</title>
        <authorList>
            <person name="Sharpton T.J."/>
            <person name="Stajich J.E."/>
            <person name="Rounsley S.D."/>
            <person name="Gardner M.J."/>
            <person name="Wortman J.R."/>
            <person name="Jordar V.S."/>
            <person name="Maiti R."/>
            <person name="Kodira C.D."/>
            <person name="Neafsey D.E."/>
            <person name="Zeng Q."/>
            <person name="Hung C.-Y."/>
            <person name="McMahan C."/>
            <person name="Muszewska A."/>
            <person name="Grynberg M."/>
            <person name="Mandel M.A."/>
            <person name="Kellner E.M."/>
            <person name="Barker B.M."/>
            <person name="Galgiani J.N."/>
            <person name="Orbach M.J."/>
            <person name="Kirkland T.N."/>
            <person name="Cole G.T."/>
            <person name="Henn M.R."/>
            <person name="Birren B.W."/>
            <person name="Taylor J.W."/>
        </authorList>
    </citation>
    <scope>NUCLEOTIDE SEQUENCE [LARGE SCALE GENOMIC DNA]</scope>
    <source>
        <strain evidence="2">RS</strain>
    </source>
</reference>
<proteinExistence type="predicted"/>
<keyword evidence="2" id="KW-1185">Reference proteome</keyword>
<dbReference type="Proteomes" id="UP000001261">
    <property type="component" value="Unassembled WGS sequence"/>
</dbReference>
<protein>
    <submittedName>
        <fullName evidence="1">Uncharacterized protein</fullName>
    </submittedName>
</protein>
<evidence type="ECO:0000313" key="1">
    <source>
        <dbReference type="EMBL" id="KJF59923.1"/>
    </source>
</evidence>
<dbReference type="InParanoid" id="A0A0D8JUI3"/>
<reference evidence="2" key="2">
    <citation type="journal article" date="2010" name="Genome Res.">
        <title>Population genomic sequencing of Coccidioides fungi reveals recent hybridization and transposon control.</title>
        <authorList>
            <person name="Neafsey D.E."/>
            <person name="Barker B.M."/>
            <person name="Sharpton T.J."/>
            <person name="Stajich J.E."/>
            <person name="Park D.J."/>
            <person name="Whiston E."/>
            <person name="Hung C.-Y."/>
            <person name="McMahan C."/>
            <person name="White J."/>
            <person name="Sykes S."/>
            <person name="Heiman D."/>
            <person name="Young S."/>
            <person name="Zeng Q."/>
            <person name="Abouelleil A."/>
            <person name="Aftuck L."/>
            <person name="Bessette D."/>
            <person name="Brown A."/>
            <person name="FitzGerald M."/>
            <person name="Lui A."/>
            <person name="Macdonald J.P."/>
            <person name="Priest M."/>
            <person name="Orbach M.J."/>
            <person name="Galgiani J.N."/>
            <person name="Kirkland T.N."/>
            <person name="Cole G.T."/>
            <person name="Birren B.W."/>
            <person name="Henn M.R."/>
            <person name="Taylor J.W."/>
            <person name="Rounsley S.D."/>
        </authorList>
    </citation>
    <scope>GENOME REANNOTATION</scope>
    <source>
        <strain evidence="2">RS</strain>
    </source>
</reference>
<evidence type="ECO:0000313" key="2">
    <source>
        <dbReference type="Proteomes" id="UP000001261"/>
    </source>
</evidence>
<gene>
    <name evidence="1" type="ORF">CIMG_12584</name>
</gene>
<dbReference type="KEGG" id="cim:CIMG_12584"/>
<dbReference type="RefSeq" id="XP_004445540.1">
    <property type="nucleotide sequence ID" value="XM_004445483.1"/>
</dbReference>
<dbReference type="VEuPathDB" id="FungiDB:CIMG_12584"/>